<gene>
    <name evidence="3" type="ORF">FYJ33_08900</name>
</gene>
<dbReference type="EMBL" id="VULX01000011">
    <property type="protein sequence ID" value="MSR91523.1"/>
    <property type="molecule type" value="Genomic_DNA"/>
</dbReference>
<dbReference type="SMART" id="SM01118">
    <property type="entry name" value="CYTH"/>
    <property type="match status" value="1"/>
</dbReference>
<evidence type="ECO:0000256" key="1">
    <source>
        <dbReference type="PIRSR" id="PIRSR016487-1"/>
    </source>
</evidence>
<protein>
    <submittedName>
        <fullName evidence="3">Adenylate cyclase</fullName>
    </submittedName>
</protein>
<keyword evidence="4" id="KW-1185">Reference proteome</keyword>
<evidence type="ECO:0000313" key="4">
    <source>
        <dbReference type="Proteomes" id="UP000460287"/>
    </source>
</evidence>
<sequence length="166" mass="19705">MEIERKWLFDMKKVPVELSKTETYYTQSYLSINPEVRIRSKRVKNLETSEISDITYKLCIKGEGTLVRHEIEKELSKSEYEELLEVGNIDKDNVVTKTYYRIPVDEKHELTVGTVDEGKDSQFSYGEIEFESEEEARSFKSPEWFGQDVTEDKSYKMKNYWKRTRG</sequence>
<dbReference type="AlphaFoldDB" id="A0A7X2MYS0"/>
<evidence type="ECO:0000313" key="3">
    <source>
        <dbReference type="EMBL" id="MSR91523.1"/>
    </source>
</evidence>
<dbReference type="InterPro" id="IPR023577">
    <property type="entry name" value="CYTH_domain"/>
</dbReference>
<evidence type="ECO:0000259" key="2">
    <source>
        <dbReference type="SMART" id="SM01118"/>
    </source>
</evidence>
<accession>A0A7X2MYS0</accession>
<reference evidence="3 4" key="1">
    <citation type="submission" date="2019-08" db="EMBL/GenBank/DDBJ databases">
        <title>In-depth cultivation of the pig gut microbiome towards novel bacterial diversity and tailored functional studies.</title>
        <authorList>
            <person name="Wylensek D."/>
            <person name="Hitch T.C.A."/>
            <person name="Clavel T."/>
        </authorList>
    </citation>
    <scope>NUCLEOTIDE SEQUENCE [LARGE SCALE GENOMIC DNA]</scope>
    <source>
        <strain evidence="3 4">WCA-383-APC-5B</strain>
    </source>
</reference>
<comment type="caution">
    <text evidence="3">The sequence shown here is derived from an EMBL/GenBank/DDBJ whole genome shotgun (WGS) entry which is preliminary data.</text>
</comment>
<proteinExistence type="predicted"/>
<organism evidence="3 4">
    <name type="scientific">Inconstantimicrobium porci</name>
    <dbReference type="NCBI Taxonomy" id="2652291"/>
    <lineage>
        <taxon>Bacteria</taxon>
        <taxon>Bacillati</taxon>
        <taxon>Bacillota</taxon>
        <taxon>Clostridia</taxon>
        <taxon>Eubacteriales</taxon>
        <taxon>Clostridiaceae</taxon>
        <taxon>Inconstantimicrobium</taxon>
    </lineage>
</organism>
<dbReference type="InterPro" id="IPR033469">
    <property type="entry name" value="CYTH-like_dom_sf"/>
</dbReference>
<feature type="domain" description="CYTH" evidence="2">
    <location>
        <begin position="1"/>
        <end position="158"/>
    </location>
</feature>
<dbReference type="RefSeq" id="WP_154531412.1">
    <property type="nucleotide sequence ID" value="NZ_JAQXTV010000034.1"/>
</dbReference>
<dbReference type="Proteomes" id="UP000460287">
    <property type="component" value="Unassembled WGS sequence"/>
</dbReference>
<dbReference type="SUPFAM" id="SSF55154">
    <property type="entry name" value="CYTH-like phosphatases"/>
    <property type="match status" value="1"/>
</dbReference>
<dbReference type="InterPro" id="IPR012042">
    <property type="entry name" value="NeuTTM/CthTTM-like"/>
</dbReference>
<name>A0A7X2MYS0_9CLOT</name>
<feature type="active site" description="Proton acceptor" evidence="1">
    <location>
        <position position="29"/>
    </location>
</feature>
<dbReference type="Gene3D" id="2.40.320.10">
    <property type="entry name" value="Hypothetical Protein Pfu-838710-001"/>
    <property type="match status" value="1"/>
</dbReference>
<dbReference type="PIRSF" id="PIRSF016487">
    <property type="entry name" value="CYTH_UCP016487"/>
    <property type="match status" value="1"/>
</dbReference>